<dbReference type="InterPro" id="IPR023214">
    <property type="entry name" value="HAD_sf"/>
</dbReference>
<name>A0A098B6M6_DESHA</name>
<dbReference type="GO" id="GO:0006281">
    <property type="term" value="P:DNA repair"/>
    <property type="evidence" value="ECO:0007669"/>
    <property type="project" value="TreeGrafter"/>
</dbReference>
<dbReference type="SFLD" id="SFLDS00003">
    <property type="entry name" value="Haloacid_Dehalogenase"/>
    <property type="match status" value="1"/>
</dbReference>
<proteinExistence type="predicted"/>
<reference evidence="1" key="1">
    <citation type="submission" date="2014-07" db="EMBL/GenBank/DDBJ databases">
        <authorList>
            <person name="Hornung V.Bastian."/>
        </authorList>
    </citation>
    <scope>NUCLEOTIDE SEQUENCE</scope>
    <source>
        <strain evidence="1">PCE-S</strain>
    </source>
</reference>
<dbReference type="SUPFAM" id="SSF56784">
    <property type="entry name" value="HAD-like"/>
    <property type="match status" value="1"/>
</dbReference>
<dbReference type="InterPro" id="IPR036412">
    <property type="entry name" value="HAD-like_sf"/>
</dbReference>
<dbReference type="InterPro" id="IPR006439">
    <property type="entry name" value="HAD-SF_hydro_IA"/>
</dbReference>
<dbReference type="GO" id="GO:0008967">
    <property type="term" value="F:phosphoglycolate phosphatase activity"/>
    <property type="evidence" value="ECO:0007669"/>
    <property type="project" value="TreeGrafter"/>
</dbReference>
<dbReference type="RefSeq" id="WP_172625419.1">
    <property type="nucleotide sequence ID" value="NZ_LK996017.1"/>
</dbReference>
<dbReference type="SFLD" id="SFLDG01129">
    <property type="entry name" value="C1.5:_HAD__Beta-PGM__Phosphata"/>
    <property type="match status" value="1"/>
</dbReference>
<dbReference type="NCBIfam" id="TIGR01549">
    <property type="entry name" value="HAD-SF-IA-v1"/>
    <property type="match status" value="1"/>
</dbReference>
<dbReference type="PATRIC" id="fig|49338.4.peg.4951"/>
<dbReference type="AlphaFoldDB" id="A0A098B6M6"/>
<sequence>MTWQESEYDMKKLQDSDGIIFDLDGTLWDATEPVRVSWNKALKEYGREQGLPTDELSIDQIKGVMGLQIPEIGRKLFPSFSEEARSKIMERGGEIECEYLKKHGGILYPHVEKTLATLAQRYKLFIVSNCQVGYIETFFFAHQLEKYFVDYENPGRTGLTKGENIQLIMRRNKLKNPVYVGDTLGDAKAAQVAGIPFIYASYGFGRVENYTEAMDSFEQLLGILS</sequence>
<dbReference type="InterPro" id="IPR023198">
    <property type="entry name" value="PGP-like_dom2"/>
</dbReference>
<gene>
    <name evidence="1" type="ORF">DPCES_4603</name>
</gene>
<dbReference type="InterPro" id="IPR050155">
    <property type="entry name" value="HAD-like_hydrolase_sf"/>
</dbReference>
<protein>
    <submittedName>
        <fullName evidence="1">HAD-super hydrolase, sub IA, variant 1</fullName>
    </submittedName>
</protein>
<keyword evidence="1" id="KW-0378">Hydrolase</keyword>
<dbReference type="Gene3D" id="3.40.50.1000">
    <property type="entry name" value="HAD superfamily/HAD-like"/>
    <property type="match status" value="1"/>
</dbReference>
<evidence type="ECO:0000313" key="1">
    <source>
        <dbReference type="EMBL" id="CDX04489.1"/>
    </source>
</evidence>
<dbReference type="PANTHER" id="PTHR43434:SF1">
    <property type="entry name" value="PHOSPHOGLYCOLATE PHOSPHATASE"/>
    <property type="match status" value="1"/>
</dbReference>
<organism evidence="1">
    <name type="scientific">Desulfitobacterium hafniense</name>
    <name type="common">Desulfitobacterium frappieri</name>
    <dbReference type="NCBI Taxonomy" id="49338"/>
    <lineage>
        <taxon>Bacteria</taxon>
        <taxon>Bacillati</taxon>
        <taxon>Bacillota</taxon>
        <taxon>Clostridia</taxon>
        <taxon>Eubacteriales</taxon>
        <taxon>Desulfitobacteriaceae</taxon>
        <taxon>Desulfitobacterium</taxon>
    </lineage>
</organism>
<dbReference type="PANTHER" id="PTHR43434">
    <property type="entry name" value="PHOSPHOGLYCOLATE PHOSPHATASE"/>
    <property type="match status" value="1"/>
</dbReference>
<dbReference type="Pfam" id="PF13419">
    <property type="entry name" value="HAD_2"/>
    <property type="match status" value="1"/>
</dbReference>
<dbReference type="Gene3D" id="1.10.150.240">
    <property type="entry name" value="Putative phosphatase, domain 2"/>
    <property type="match status" value="1"/>
</dbReference>
<dbReference type="InterPro" id="IPR041492">
    <property type="entry name" value="HAD_2"/>
</dbReference>
<accession>A0A098B6M6</accession>
<dbReference type="EMBL" id="LK996017">
    <property type="protein sequence ID" value="CDX04489.1"/>
    <property type="molecule type" value="Genomic_DNA"/>
</dbReference>